<dbReference type="AlphaFoldDB" id="F1A247"/>
<dbReference type="InParanoid" id="F1A247"/>
<feature type="region of interest" description="Disordered" evidence="1">
    <location>
        <begin position="577"/>
        <end position="602"/>
    </location>
</feature>
<dbReference type="GeneID" id="10505061"/>
<feature type="compositionally biased region" description="Polar residues" evidence="1">
    <location>
        <begin position="577"/>
        <end position="601"/>
    </location>
</feature>
<dbReference type="KEGG" id="dpp:DICPUDRAFT_84272"/>
<organism evidence="2 3">
    <name type="scientific">Dictyostelium purpureum</name>
    <name type="common">Slime mold</name>
    <dbReference type="NCBI Taxonomy" id="5786"/>
    <lineage>
        <taxon>Eukaryota</taxon>
        <taxon>Amoebozoa</taxon>
        <taxon>Evosea</taxon>
        <taxon>Eumycetozoa</taxon>
        <taxon>Dictyostelia</taxon>
        <taxon>Dictyosteliales</taxon>
        <taxon>Dictyosteliaceae</taxon>
        <taxon>Dictyostelium</taxon>
    </lineage>
</organism>
<evidence type="ECO:0000313" key="3">
    <source>
        <dbReference type="Proteomes" id="UP000001064"/>
    </source>
</evidence>
<accession>F1A247</accession>
<dbReference type="RefSeq" id="XP_003293742.1">
    <property type="nucleotide sequence ID" value="XM_003293694.1"/>
</dbReference>
<dbReference type="VEuPathDB" id="AmoebaDB:DICPUDRAFT_84272"/>
<dbReference type="FunCoup" id="F1A247">
    <property type="interactions" value="937"/>
</dbReference>
<proteinExistence type="predicted"/>
<reference evidence="3" key="1">
    <citation type="journal article" date="2011" name="Genome Biol.">
        <title>Comparative genomics of the social amoebae Dictyostelium discoideum and Dictyostelium purpureum.</title>
        <authorList>
            <consortium name="US DOE Joint Genome Institute (JGI-PGF)"/>
            <person name="Sucgang R."/>
            <person name="Kuo A."/>
            <person name="Tian X."/>
            <person name="Salerno W."/>
            <person name="Parikh A."/>
            <person name="Feasley C.L."/>
            <person name="Dalin E."/>
            <person name="Tu H."/>
            <person name="Huang E."/>
            <person name="Barry K."/>
            <person name="Lindquist E."/>
            <person name="Shapiro H."/>
            <person name="Bruce D."/>
            <person name="Schmutz J."/>
            <person name="Salamov A."/>
            <person name="Fey P."/>
            <person name="Gaudet P."/>
            <person name="Anjard C."/>
            <person name="Babu M.M."/>
            <person name="Basu S."/>
            <person name="Bushmanova Y."/>
            <person name="van der Wel H."/>
            <person name="Katoh-Kurasawa M."/>
            <person name="Dinh C."/>
            <person name="Coutinho P.M."/>
            <person name="Saito T."/>
            <person name="Elias M."/>
            <person name="Schaap P."/>
            <person name="Kay R.R."/>
            <person name="Henrissat B."/>
            <person name="Eichinger L."/>
            <person name="Rivero F."/>
            <person name="Putnam N.H."/>
            <person name="West C.M."/>
            <person name="Loomis W.F."/>
            <person name="Chisholm R.L."/>
            <person name="Shaulsky G."/>
            <person name="Strassmann J.E."/>
            <person name="Queller D.C."/>
            <person name="Kuspa A."/>
            <person name="Grigoriev I.V."/>
        </authorList>
    </citation>
    <scope>NUCLEOTIDE SEQUENCE [LARGE SCALE GENOMIC DNA]</scope>
    <source>
        <strain evidence="3">QSDP1</strain>
    </source>
</reference>
<dbReference type="eggNOG" id="ENOG502RFKY">
    <property type="taxonomic scope" value="Eukaryota"/>
</dbReference>
<name>F1A247_DICPU</name>
<gene>
    <name evidence="2" type="ORF">DICPUDRAFT_84272</name>
</gene>
<keyword evidence="3" id="KW-1185">Reference proteome</keyword>
<sequence>MVIEKELSTKIFEKKLSSNCVANFIYNNYIKNKKNITLELPIENKSKSFSLLLNNSNVIDINVNNSNNNLEGDIFCDHFEKNEKNKNIDHLIFLEQNQILILRGLNNTNLKYKLDILGKVNKLSNDLVSKFKLSHKILSVCFSDSNKKTMNNIVNVYYDSSYEHIKFINFDILIKDRSAHGGEINLQLFDEEMKSIIDPKDFKYLETNNNIIKLLNTMQFNKNSVNVNDGVLKSIPSVWGESEISFDELKSYLYFNDNGPNEKFLNLKDAQNKKDCLIKLLRLQSIDILLNSINSQFSNISDDLKIGSFELNHFFKLSIMEIPSFISENSLNLNSLLSNYFNDIMQDLFYRHMESSLGIYGKYPNNSSVIKELDSTNGLLSVLNLKKLNNVKDKIVFSQFIQTPKSEEDLFIFYHDDGTIQSSYSKNIYNENLMYEPSKTFSTNLASLFNNYLTDLQLFKSKMNLLNLESSAKFFVFNLNANANNKEMVEESLYLGGVYSILDLPTKIFKKLEFTSFNEKFQDLLVERGGFLKETKSILESANINPSSYSFGEYVLFISEKALNELIKLKNQKSVNSAPLMDSNTHTPINQGSSRSFNLNDTPIKRHQILDTNPLEDDGEAAHLSVNSAFNKNLHDEESNNWPNYLDQEKNLSNQNDDNDNSSQKSTNYSKSNLERDQANYSVVNNTFHNYFSTNIIGEEESIENQTDESIDITNKQLIIGEYSHLFTLYSNLKTIQSEDEPKIEINRYLVYLEQYLKLKILVAASIGSFSNEEIKEFINSLYLLLKKSKDQDLSNNLFKTQINEYILTFLNMCIIKDDNDSDDHLYRFSDIKMISTISNYLTMVPYNDGYFENYYSELNGIMVHLLFFKTIVLNKSVSIELILPTENFLISLYYITSKPSVVKALASKVGWLVKEGVHIVAILSKLFSILVGENFYALLIKITKNIFKCKEFNCEFIKTGLLGCIVKKMSKGYVKVIKEFQDLFLEITYINSLDKEQFSDQSFIMYINQFKILGISLLKYILNMESSSSSFGTIVECFDTMLNNQDIFLFVEELFKDQKHPLFGCSQFFKEKSNSEKNKIELLPHSNINQYRNWRDKLLIDQVKELNKRCDRDLSKYGVEWEPPKEQTKK</sequence>
<dbReference type="EMBL" id="GL871397">
    <property type="protein sequence ID" value="EGC29731.1"/>
    <property type="molecule type" value="Genomic_DNA"/>
</dbReference>
<evidence type="ECO:0000256" key="1">
    <source>
        <dbReference type="SAM" id="MobiDB-lite"/>
    </source>
</evidence>
<feature type="compositionally biased region" description="Low complexity" evidence="1">
    <location>
        <begin position="653"/>
        <end position="664"/>
    </location>
</feature>
<feature type="region of interest" description="Disordered" evidence="1">
    <location>
        <begin position="636"/>
        <end position="676"/>
    </location>
</feature>
<dbReference type="OrthoDB" id="10601235at2759"/>
<dbReference type="OMA" id="LNGIMVH"/>
<dbReference type="InterPro" id="IPR027417">
    <property type="entry name" value="P-loop_NTPase"/>
</dbReference>
<protein>
    <submittedName>
        <fullName evidence="2">Uncharacterized protein</fullName>
    </submittedName>
</protein>
<dbReference type="Proteomes" id="UP000001064">
    <property type="component" value="Unassembled WGS sequence"/>
</dbReference>
<dbReference type="SUPFAM" id="SSF52540">
    <property type="entry name" value="P-loop containing nucleoside triphosphate hydrolases"/>
    <property type="match status" value="1"/>
</dbReference>
<evidence type="ECO:0000313" key="2">
    <source>
        <dbReference type="EMBL" id="EGC29731.1"/>
    </source>
</evidence>